<protein>
    <submittedName>
        <fullName evidence="4">Phage tail tape measure protein</fullName>
    </submittedName>
</protein>
<keyword evidence="2" id="KW-0472">Membrane</keyword>
<dbReference type="EMBL" id="JAGUCO010000008">
    <property type="protein sequence ID" value="MBS2099189.1"/>
    <property type="molecule type" value="Genomic_DNA"/>
</dbReference>
<dbReference type="NCBIfam" id="TIGR01760">
    <property type="entry name" value="tape_meas_TP901"/>
    <property type="match status" value="1"/>
</dbReference>
<feature type="domain" description="Phage tail tape measure protein" evidence="3">
    <location>
        <begin position="106"/>
        <end position="309"/>
    </location>
</feature>
<evidence type="ECO:0000313" key="5">
    <source>
        <dbReference type="Proteomes" id="UP000708576"/>
    </source>
</evidence>
<proteinExistence type="predicted"/>
<reference evidence="4 5" key="1">
    <citation type="journal article" date="2015" name="Int. J. Syst. Evol. Microbiol.">
        <title>Carboxylicivirga linearis sp. nov., isolated from a sea cucumber culture pond.</title>
        <authorList>
            <person name="Wang F.Q."/>
            <person name="Zhou Y.X."/>
            <person name="Lin X.Z."/>
            <person name="Chen G.J."/>
            <person name="Du Z.J."/>
        </authorList>
    </citation>
    <scope>NUCLEOTIDE SEQUENCE [LARGE SCALE GENOMIC DNA]</scope>
    <source>
        <strain evidence="4 5">FB218</strain>
    </source>
</reference>
<evidence type="ECO:0000256" key="2">
    <source>
        <dbReference type="SAM" id="Phobius"/>
    </source>
</evidence>
<comment type="caution">
    <text evidence="4">The sequence shown here is derived from an EMBL/GenBank/DDBJ whole genome shotgun (WGS) entry which is preliminary data.</text>
</comment>
<evidence type="ECO:0000259" key="3">
    <source>
        <dbReference type="Pfam" id="PF10145"/>
    </source>
</evidence>
<keyword evidence="2" id="KW-1133">Transmembrane helix</keyword>
<dbReference type="Pfam" id="PF10145">
    <property type="entry name" value="PhageMin_Tail"/>
    <property type="match status" value="1"/>
</dbReference>
<name>A0ABS5JXK6_9BACT</name>
<keyword evidence="5" id="KW-1185">Reference proteome</keyword>
<dbReference type="Proteomes" id="UP000708576">
    <property type="component" value="Unassembled WGS sequence"/>
</dbReference>
<feature type="region of interest" description="Disordered" evidence="1">
    <location>
        <begin position="557"/>
        <end position="580"/>
    </location>
</feature>
<organism evidence="4 5">
    <name type="scientific">Carboxylicivirga linearis</name>
    <dbReference type="NCBI Taxonomy" id="1628157"/>
    <lineage>
        <taxon>Bacteria</taxon>
        <taxon>Pseudomonadati</taxon>
        <taxon>Bacteroidota</taxon>
        <taxon>Bacteroidia</taxon>
        <taxon>Marinilabiliales</taxon>
        <taxon>Marinilabiliaceae</taxon>
        <taxon>Carboxylicivirga</taxon>
    </lineage>
</organism>
<gene>
    <name evidence="4" type="ORF">KEM10_12930</name>
</gene>
<keyword evidence="2" id="KW-0812">Transmembrane</keyword>
<accession>A0ABS5JXK6</accession>
<evidence type="ECO:0000256" key="1">
    <source>
        <dbReference type="SAM" id="MobiDB-lite"/>
    </source>
</evidence>
<feature type="transmembrane region" description="Helical" evidence="2">
    <location>
        <begin position="446"/>
        <end position="465"/>
    </location>
</feature>
<dbReference type="RefSeq" id="WP_212216432.1">
    <property type="nucleotide sequence ID" value="NZ_JAGUCO010000008.1"/>
</dbReference>
<evidence type="ECO:0000313" key="4">
    <source>
        <dbReference type="EMBL" id="MBS2099189.1"/>
    </source>
</evidence>
<dbReference type="InterPro" id="IPR010090">
    <property type="entry name" value="Phage_tape_meas"/>
</dbReference>
<sequence length="662" mass="70035">MGTTTQWILELVDKITSPMKGIINASDEAASAVEGVGTKADKSGDKLKGMSAIDLYAISDAVNNIADEFNKINEPGAAFNAQMKELEAISGVTGDALEAMGDKGRATAKDFGGDASAMLESYKGILGKLGPDIAQNSDALDLMGRNVATLSKTMKGDAVGAMNALTGSMLQFNSDIQDPMEMATKMTEQMNIMAAASKEGSAEVPFITQSIKQAGTAAKNANVTFAETNAVIQALGKGAIYGSEAGVGLRNMLGKMSGIDVIPKNAVAKMEALGINYDIVSDKTRPFVERLKELQKAQSDATLIAQIFGVENQNAANVILNNIGFIEDLQGKIVGTNTATEQANIIMSGYTETMSRVGAWFTDLKISMFDVTSKMTPFVDGLAGAVTVFANMANAGKGVQLLFNTLKTMPVIGKLVTLGSTIASSGFTMMSTAAKGLGVAIMNIPIIGWIAAIVAGLIALGAYFWKTSETFRKVLMGVWEFIKTAFLGYYKFIWNILQSIWDLIKKVFNPKNWFDSDFSFADAFKDAVSSIKDAAVEYGTEMGESYAKGAAKGAESWKKDNPVVDPELNPDNNPKPVGAIPINKVSPVLTPGKLTANGSTTAKGLSGSGGSGSIKNVNQRIDVKNYFTIAPGADKSEFESIAEKIVRAINDKLSDSMVAASM</sequence>